<dbReference type="PRINTS" id="PR00038">
    <property type="entry name" value="HTHLUXR"/>
</dbReference>
<dbReference type="Pfam" id="PF00196">
    <property type="entry name" value="GerE"/>
    <property type="match status" value="1"/>
</dbReference>
<dbReference type="CDD" id="cd17535">
    <property type="entry name" value="REC_NarL-like"/>
    <property type="match status" value="1"/>
</dbReference>
<dbReference type="PANTHER" id="PTHR45566">
    <property type="entry name" value="HTH-TYPE TRANSCRIPTIONAL REGULATOR YHJB-RELATED"/>
    <property type="match status" value="1"/>
</dbReference>
<dbReference type="GO" id="GO:0000160">
    <property type="term" value="P:phosphorelay signal transduction system"/>
    <property type="evidence" value="ECO:0007669"/>
    <property type="project" value="InterPro"/>
</dbReference>
<evidence type="ECO:0000256" key="3">
    <source>
        <dbReference type="PROSITE-ProRule" id="PRU00169"/>
    </source>
</evidence>
<dbReference type="InterPro" id="IPR058245">
    <property type="entry name" value="NreC/VraR/RcsB-like_REC"/>
</dbReference>
<dbReference type="RefSeq" id="WP_045370361.1">
    <property type="nucleotide sequence ID" value="NZ_AP014648.1"/>
</dbReference>
<dbReference type="SUPFAM" id="SSF52172">
    <property type="entry name" value="CheY-like"/>
    <property type="match status" value="1"/>
</dbReference>
<dbReference type="AlphaFoldDB" id="A0A0A8K6V4"/>
<name>A0A0A8K6V4_9HYPH</name>
<dbReference type="InterPro" id="IPR011006">
    <property type="entry name" value="CheY-like_superfamily"/>
</dbReference>
<evidence type="ECO:0000259" key="4">
    <source>
        <dbReference type="PROSITE" id="PS50043"/>
    </source>
</evidence>
<keyword evidence="7" id="KW-1185">Reference proteome</keyword>
<dbReference type="PROSITE" id="PS50043">
    <property type="entry name" value="HTH_LUXR_2"/>
    <property type="match status" value="1"/>
</dbReference>
<organism evidence="6 7">
    <name type="scientific">Methyloceanibacter caenitepidi</name>
    <dbReference type="NCBI Taxonomy" id="1384459"/>
    <lineage>
        <taxon>Bacteria</taxon>
        <taxon>Pseudomonadati</taxon>
        <taxon>Pseudomonadota</taxon>
        <taxon>Alphaproteobacteria</taxon>
        <taxon>Hyphomicrobiales</taxon>
        <taxon>Hyphomicrobiaceae</taxon>
        <taxon>Methyloceanibacter</taxon>
    </lineage>
</organism>
<dbReference type="InterPro" id="IPR000792">
    <property type="entry name" value="Tscrpt_reg_LuxR_C"/>
</dbReference>
<evidence type="ECO:0000313" key="7">
    <source>
        <dbReference type="Proteomes" id="UP000031643"/>
    </source>
</evidence>
<keyword evidence="1 3" id="KW-0597">Phosphoprotein</keyword>
<dbReference type="GO" id="GO:0003677">
    <property type="term" value="F:DNA binding"/>
    <property type="evidence" value="ECO:0007669"/>
    <property type="project" value="UniProtKB-KW"/>
</dbReference>
<dbReference type="InterPro" id="IPR016032">
    <property type="entry name" value="Sig_transdc_resp-reg_C-effctor"/>
</dbReference>
<dbReference type="SMART" id="SM00421">
    <property type="entry name" value="HTH_LUXR"/>
    <property type="match status" value="1"/>
</dbReference>
<feature type="domain" description="HTH luxR-type" evidence="4">
    <location>
        <begin position="150"/>
        <end position="215"/>
    </location>
</feature>
<dbReference type="Gene3D" id="3.40.50.2300">
    <property type="match status" value="1"/>
</dbReference>
<keyword evidence="2 6" id="KW-0238">DNA-binding</keyword>
<dbReference type="Pfam" id="PF00072">
    <property type="entry name" value="Response_reg"/>
    <property type="match status" value="1"/>
</dbReference>
<dbReference type="InterPro" id="IPR051015">
    <property type="entry name" value="EvgA-like"/>
</dbReference>
<dbReference type="KEGG" id="mcg:GL4_3247"/>
<dbReference type="SMART" id="SM00448">
    <property type="entry name" value="REC"/>
    <property type="match status" value="1"/>
</dbReference>
<proteinExistence type="predicted"/>
<feature type="modified residue" description="4-aspartylphosphate" evidence="3">
    <location>
        <position position="54"/>
    </location>
</feature>
<evidence type="ECO:0000256" key="2">
    <source>
        <dbReference type="ARBA" id="ARBA00023125"/>
    </source>
</evidence>
<dbReference type="SUPFAM" id="SSF46894">
    <property type="entry name" value="C-terminal effector domain of the bipartite response regulators"/>
    <property type="match status" value="1"/>
</dbReference>
<feature type="domain" description="Response regulatory" evidence="5">
    <location>
        <begin position="2"/>
        <end position="119"/>
    </location>
</feature>
<dbReference type="HOGENOM" id="CLU_000445_90_8_5"/>
<dbReference type="CDD" id="cd06170">
    <property type="entry name" value="LuxR_C_like"/>
    <property type="match status" value="1"/>
</dbReference>
<dbReference type="Proteomes" id="UP000031643">
    <property type="component" value="Chromosome"/>
</dbReference>
<sequence>MHLLIADDHMLFRSGFKLLVSQLFPVAELFDAGDANEAWDVLNADEEFHLVFLDLAMPGMNGTAGVRRFVERRPSVPVVILSAHTAPEEIAECMGLGVRGYIPKSSSESVLRNAVELVLAGEIYVPRHAIDQILTEGSTGGADDFENLPENNPLRQLTPRQRSTLSLMIEGLSNKEIARSLGLLESTVKAHVKVILRKLSAQNRTQAALIAADLGWPRRLRTWSS</sequence>
<dbReference type="InterPro" id="IPR001789">
    <property type="entry name" value="Sig_transdc_resp-reg_receiver"/>
</dbReference>
<dbReference type="STRING" id="1384459.GL4_3247"/>
<reference evidence="6 7" key="1">
    <citation type="submission" date="2014-09" db="EMBL/GenBank/DDBJ databases">
        <title>Genome sequencing of Methyloceanibacter caenitepidi Gela4.</title>
        <authorList>
            <person name="Takeuchi M."/>
            <person name="Susumu S."/>
            <person name="Kamagata Y."/>
            <person name="Oshima K."/>
            <person name="Hattori M."/>
            <person name="Iwasaki W."/>
        </authorList>
    </citation>
    <scope>NUCLEOTIDE SEQUENCE [LARGE SCALE GENOMIC DNA]</scope>
    <source>
        <strain evidence="6 7">Gela4</strain>
    </source>
</reference>
<dbReference type="GO" id="GO:0006355">
    <property type="term" value="P:regulation of DNA-templated transcription"/>
    <property type="evidence" value="ECO:0007669"/>
    <property type="project" value="InterPro"/>
</dbReference>
<dbReference type="PROSITE" id="PS50110">
    <property type="entry name" value="RESPONSE_REGULATORY"/>
    <property type="match status" value="1"/>
</dbReference>
<accession>A0A0A8K6V4</accession>
<dbReference type="EMBL" id="AP014648">
    <property type="protein sequence ID" value="BAQ18678.1"/>
    <property type="molecule type" value="Genomic_DNA"/>
</dbReference>
<gene>
    <name evidence="6" type="ORF">GL4_3247</name>
</gene>
<dbReference type="PANTHER" id="PTHR45566:SF1">
    <property type="entry name" value="HTH-TYPE TRANSCRIPTIONAL REGULATOR YHJB-RELATED"/>
    <property type="match status" value="1"/>
</dbReference>
<evidence type="ECO:0000313" key="6">
    <source>
        <dbReference type="EMBL" id="BAQ18678.1"/>
    </source>
</evidence>
<evidence type="ECO:0000256" key="1">
    <source>
        <dbReference type="ARBA" id="ARBA00022553"/>
    </source>
</evidence>
<protein>
    <submittedName>
        <fullName evidence="6">DNA-binding response regulator, LuxR family</fullName>
    </submittedName>
</protein>
<evidence type="ECO:0000259" key="5">
    <source>
        <dbReference type="PROSITE" id="PS50110"/>
    </source>
</evidence>